<evidence type="ECO:0000313" key="2">
    <source>
        <dbReference type="EMBL" id="KAF6437911.1"/>
    </source>
</evidence>
<feature type="compositionally biased region" description="Low complexity" evidence="1">
    <location>
        <begin position="127"/>
        <end position="154"/>
    </location>
</feature>
<reference evidence="2 3" key="1">
    <citation type="journal article" date="2020" name="Nature">
        <title>Six reference-quality genomes reveal evolution of bat adaptations.</title>
        <authorList>
            <person name="Jebb D."/>
            <person name="Huang Z."/>
            <person name="Pippel M."/>
            <person name="Hughes G.M."/>
            <person name="Lavrichenko K."/>
            <person name="Devanna P."/>
            <person name="Winkler S."/>
            <person name="Jermiin L.S."/>
            <person name="Skirmuntt E.C."/>
            <person name="Katzourakis A."/>
            <person name="Burkitt-Gray L."/>
            <person name="Ray D.A."/>
            <person name="Sullivan K.A.M."/>
            <person name="Roscito J.G."/>
            <person name="Kirilenko B.M."/>
            <person name="Davalos L.M."/>
            <person name="Corthals A.P."/>
            <person name="Power M.L."/>
            <person name="Jones G."/>
            <person name="Ransome R.D."/>
            <person name="Dechmann D.K.N."/>
            <person name="Locatelli A.G."/>
            <person name="Puechmaille S.J."/>
            <person name="Fedrigo O."/>
            <person name="Jarvis E.D."/>
            <person name="Hiller M."/>
            <person name="Vernes S.C."/>
            <person name="Myers E.W."/>
            <person name="Teeling E.C."/>
        </authorList>
    </citation>
    <scope>NUCLEOTIDE SEQUENCE [LARGE SCALE GENOMIC DNA]</scope>
    <source>
        <strain evidence="2">MMolMol1</strain>
        <tissue evidence="2">Muscle</tissue>
    </source>
</reference>
<dbReference type="InParanoid" id="A0A7J8ERH2"/>
<keyword evidence="3" id="KW-1185">Reference proteome</keyword>
<comment type="caution">
    <text evidence="2">The sequence shown here is derived from an EMBL/GenBank/DDBJ whole genome shotgun (WGS) entry which is preliminary data.</text>
</comment>
<name>A0A7J8ERH2_MOLMO</name>
<accession>A0A7J8ERH2</accession>
<organism evidence="2 3">
    <name type="scientific">Molossus molossus</name>
    <name type="common">Pallas' mastiff bat</name>
    <name type="synonym">Vespertilio molossus</name>
    <dbReference type="NCBI Taxonomy" id="27622"/>
    <lineage>
        <taxon>Eukaryota</taxon>
        <taxon>Metazoa</taxon>
        <taxon>Chordata</taxon>
        <taxon>Craniata</taxon>
        <taxon>Vertebrata</taxon>
        <taxon>Euteleostomi</taxon>
        <taxon>Mammalia</taxon>
        <taxon>Eutheria</taxon>
        <taxon>Laurasiatheria</taxon>
        <taxon>Chiroptera</taxon>
        <taxon>Yangochiroptera</taxon>
        <taxon>Molossidae</taxon>
        <taxon>Molossus</taxon>
    </lineage>
</organism>
<evidence type="ECO:0000313" key="3">
    <source>
        <dbReference type="Proteomes" id="UP000550707"/>
    </source>
</evidence>
<proteinExistence type="predicted"/>
<sequence length="195" mass="20919">MAQDGDAGRSEESSWPLSTVLSYTWNLSPDSTRKVQRPLPTQATHSHLPSVPGSSTTRRRLVTSRRERAARNRVLGVGGTFGAQLPDHAGDDTPRVFHSSTCRLLQDRGQGPTLCPSALSKVSDPRSPFSAATPPAGSPPRRAGGAAASSPAQASWPLEALSKHHQPVMPTSFLGENKSYFSLFFSLDGENQDPF</sequence>
<protein>
    <submittedName>
        <fullName evidence="2">Uncharacterized protein</fullName>
    </submittedName>
</protein>
<feature type="region of interest" description="Disordered" evidence="1">
    <location>
        <begin position="26"/>
        <end position="70"/>
    </location>
</feature>
<dbReference type="Proteomes" id="UP000550707">
    <property type="component" value="Unassembled WGS sequence"/>
</dbReference>
<evidence type="ECO:0000256" key="1">
    <source>
        <dbReference type="SAM" id="MobiDB-lite"/>
    </source>
</evidence>
<gene>
    <name evidence="2" type="ORF">HJG59_008641</name>
</gene>
<dbReference type="AlphaFoldDB" id="A0A7J8ERH2"/>
<feature type="region of interest" description="Disordered" evidence="1">
    <location>
        <begin position="119"/>
        <end position="154"/>
    </location>
</feature>
<dbReference type="EMBL" id="JACASF010000013">
    <property type="protein sequence ID" value="KAF6437911.1"/>
    <property type="molecule type" value="Genomic_DNA"/>
</dbReference>